<comment type="similarity">
    <text evidence="1">Belongs to the IST1 family.</text>
</comment>
<accession>A0AAD3SU53</accession>
<evidence type="ECO:0000256" key="2">
    <source>
        <dbReference type="SAM" id="MobiDB-lite"/>
    </source>
</evidence>
<dbReference type="Proteomes" id="UP001279734">
    <property type="component" value="Unassembled WGS sequence"/>
</dbReference>
<dbReference type="EMBL" id="BSYO01000018">
    <property type="protein sequence ID" value="GMH17663.1"/>
    <property type="molecule type" value="Genomic_DNA"/>
</dbReference>
<feature type="region of interest" description="Disordered" evidence="2">
    <location>
        <begin position="256"/>
        <end position="289"/>
    </location>
</feature>
<proteinExistence type="inferred from homology"/>
<comment type="caution">
    <text evidence="3">The sequence shown here is derived from an EMBL/GenBank/DDBJ whole genome shotgun (WGS) entry which is preliminary data.</text>
</comment>
<feature type="region of interest" description="Disordered" evidence="2">
    <location>
        <begin position="304"/>
        <end position="407"/>
    </location>
</feature>
<dbReference type="FunFam" id="1.20.1260.60:FF:000002">
    <property type="entry name" value="Vacuolar protein sorting-associated protein IST1"/>
    <property type="match status" value="1"/>
</dbReference>
<evidence type="ECO:0000313" key="3">
    <source>
        <dbReference type="EMBL" id="GMH17663.1"/>
    </source>
</evidence>
<feature type="compositionally biased region" description="Basic and acidic residues" evidence="2">
    <location>
        <begin position="369"/>
        <end position="397"/>
    </location>
</feature>
<evidence type="ECO:0000313" key="4">
    <source>
        <dbReference type="Proteomes" id="UP001279734"/>
    </source>
</evidence>
<evidence type="ECO:0008006" key="5">
    <source>
        <dbReference type="Google" id="ProtNLM"/>
    </source>
</evidence>
<dbReference type="AlphaFoldDB" id="A0AAD3SU53"/>
<evidence type="ECO:0000256" key="1">
    <source>
        <dbReference type="ARBA" id="ARBA00005536"/>
    </source>
</evidence>
<dbReference type="PANTHER" id="PTHR12161">
    <property type="entry name" value="IST1 FAMILY MEMBER"/>
    <property type="match status" value="1"/>
</dbReference>
<gene>
    <name evidence="3" type="ORF">Nepgr_019504</name>
</gene>
<dbReference type="GO" id="GO:0015031">
    <property type="term" value="P:protein transport"/>
    <property type="evidence" value="ECO:0007669"/>
    <property type="project" value="InterPro"/>
</dbReference>
<feature type="compositionally biased region" description="Basic and acidic residues" evidence="2">
    <location>
        <begin position="319"/>
        <end position="328"/>
    </location>
</feature>
<dbReference type="Pfam" id="PF03398">
    <property type="entry name" value="Ist1"/>
    <property type="match status" value="1"/>
</dbReference>
<feature type="region of interest" description="Disordered" evidence="2">
    <location>
        <begin position="441"/>
        <end position="480"/>
    </location>
</feature>
<dbReference type="PANTHER" id="PTHR12161:SF60">
    <property type="entry name" value="REGULATOR OF VPS4 ACTIVITY IN THE MVB PATHWAY PROTEIN"/>
    <property type="match status" value="1"/>
</dbReference>
<dbReference type="InterPro" id="IPR005061">
    <property type="entry name" value="Ist1"/>
</dbReference>
<sequence>MSKFWEAFGRSSFRAKCKSALRITMVRLAEIKMKRDAMQKYLKRDIYELLKINLDDNAYDRAEGLCIELNLSSCYDYVHECCRCISEHLKIMDKQRECPEECRGAAASLVHAAARFAGLPELRDLRHLFTKKYGNFFEHYVNKEFADKLKSNPPTMETKFQLMKDIAQEFSIEWDSTFLKQKLCSPTMPQQDQPANLGSSNGANDGYEFQRRRDDNAIEKEKLDHGDKHREAVKYTASTTNRSCYSSWETNEAVDDKYNQESRNKSKGSSYLRSSIEQNEYHRKSSAHGVVSIRTNEVTANSFGRKGRRECKGPNSIRSDIEENENHKKPFTNRIVPAPYVKPKAERHGTSTEDLMAQTTGSQYGDLLSRNKDVKNPMSESKGERNTDNGSVDEAKPKPRSVRSRFLTKASGLAEGSTSKMDHNAPEFSCGLQEDYNDHGFTDYSTKRSPRSPKDMGLSVSQQEAKGKQKSGLPLPPGRRRYLSVEQEMTPRIQSDRAVRHVHPKLPEYEDLVDQIEALRKLKI</sequence>
<keyword evidence="4" id="KW-1185">Reference proteome</keyword>
<dbReference type="InterPro" id="IPR042277">
    <property type="entry name" value="IST1-like"/>
</dbReference>
<feature type="compositionally biased region" description="Polar residues" evidence="2">
    <location>
        <begin position="267"/>
        <end position="278"/>
    </location>
</feature>
<feature type="compositionally biased region" description="Polar residues" evidence="2">
    <location>
        <begin position="187"/>
        <end position="203"/>
    </location>
</feature>
<protein>
    <recommendedName>
        <fullName evidence="5">Regulator of Vps4 activity in the MVB pathway protein</fullName>
    </recommendedName>
</protein>
<dbReference type="Gene3D" id="1.20.1260.60">
    <property type="entry name" value="Vacuolar protein sorting-associated protein Ist1"/>
    <property type="match status" value="1"/>
</dbReference>
<feature type="region of interest" description="Disordered" evidence="2">
    <location>
        <begin position="412"/>
        <end position="431"/>
    </location>
</feature>
<name>A0AAD3SU53_NEPGR</name>
<feature type="region of interest" description="Disordered" evidence="2">
    <location>
        <begin position="186"/>
        <end position="214"/>
    </location>
</feature>
<reference evidence="3" key="1">
    <citation type="submission" date="2023-05" db="EMBL/GenBank/DDBJ databases">
        <title>Nepenthes gracilis genome sequencing.</title>
        <authorList>
            <person name="Fukushima K."/>
        </authorList>
    </citation>
    <scope>NUCLEOTIDE SEQUENCE</scope>
    <source>
        <strain evidence="3">SING2019-196</strain>
    </source>
</reference>
<organism evidence="3 4">
    <name type="scientific">Nepenthes gracilis</name>
    <name type="common">Slender pitcher plant</name>
    <dbReference type="NCBI Taxonomy" id="150966"/>
    <lineage>
        <taxon>Eukaryota</taxon>
        <taxon>Viridiplantae</taxon>
        <taxon>Streptophyta</taxon>
        <taxon>Embryophyta</taxon>
        <taxon>Tracheophyta</taxon>
        <taxon>Spermatophyta</taxon>
        <taxon>Magnoliopsida</taxon>
        <taxon>eudicotyledons</taxon>
        <taxon>Gunneridae</taxon>
        <taxon>Pentapetalae</taxon>
        <taxon>Caryophyllales</taxon>
        <taxon>Nepenthaceae</taxon>
        <taxon>Nepenthes</taxon>
    </lineage>
</organism>